<protein>
    <submittedName>
        <fullName evidence="3">Rho GTPase-activating protein 25</fullName>
    </submittedName>
</protein>
<accession>A0A0A9Y696</accession>
<evidence type="ECO:0000256" key="2">
    <source>
        <dbReference type="SAM" id="SignalP"/>
    </source>
</evidence>
<keyword evidence="2" id="KW-0732">Signal</keyword>
<feature type="non-terminal residue" evidence="3">
    <location>
        <position position="1"/>
    </location>
</feature>
<proteinExistence type="predicted"/>
<feature type="region of interest" description="Disordered" evidence="1">
    <location>
        <begin position="50"/>
        <end position="80"/>
    </location>
</feature>
<reference evidence="3" key="2">
    <citation type="submission" date="2014-07" db="EMBL/GenBank/DDBJ databases">
        <authorList>
            <person name="Hull J."/>
        </authorList>
    </citation>
    <scope>NUCLEOTIDE SEQUENCE</scope>
</reference>
<name>A0A0A9Y696_LYGHE</name>
<dbReference type="EMBL" id="GBHO01015890">
    <property type="protein sequence ID" value="JAG27714.1"/>
    <property type="molecule type" value="Transcribed_RNA"/>
</dbReference>
<feature type="signal peptide" evidence="2">
    <location>
        <begin position="1"/>
        <end position="27"/>
    </location>
</feature>
<feature type="non-terminal residue" evidence="3">
    <location>
        <position position="101"/>
    </location>
</feature>
<dbReference type="AlphaFoldDB" id="A0A0A9Y696"/>
<sequence>YEVMRCVEHFLVAAVTALLFLTVCVEPKPAYNNAPAALLLPNGTIVMIPGRDNNRATKTSNEQYLNDNSKNSGAQRNSKLQKSVGLQLLDVNNQKQLIHQD</sequence>
<evidence type="ECO:0000256" key="1">
    <source>
        <dbReference type="SAM" id="MobiDB-lite"/>
    </source>
</evidence>
<evidence type="ECO:0000313" key="3">
    <source>
        <dbReference type="EMBL" id="JAG27714.1"/>
    </source>
</evidence>
<organism evidence="3">
    <name type="scientific">Lygus hesperus</name>
    <name type="common">Western plant bug</name>
    <dbReference type="NCBI Taxonomy" id="30085"/>
    <lineage>
        <taxon>Eukaryota</taxon>
        <taxon>Metazoa</taxon>
        <taxon>Ecdysozoa</taxon>
        <taxon>Arthropoda</taxon>
        <taxon>Hexapoda</taxon>
        <taxon>Insecta</taxon>
        <taxon>Pterygota</taxon>
        <taxon>Neoptera</taxon>
        <taxon>Paraneoptera</taxon>
        <taxon>Hemiptera</taxon>
        <taxon>Heteroptera</taxon>
        <taxon>Panheteroptera</taxon>
        <taxon>Cimicomorpha</taxon>
        <taxon>Miridae</taxon>
        <taxon>Mirini</taxon>
        <taxon>Lygus</taxon>
    </lineage>
</organism>
<feature type="chain" id="PRO_5002051845" evidence="2">
    <location>
        <begin position="28"/>
        <end position="101"/>
    </location>
</feature>
<feature type="compositionally biased region" description="Polar residues" evidence="1">
    <location>
        <begin position="56"/>
        <end position="80"/>
    </location>
</feature>
<reference evidence="3" key="1">
    <citation type="journal article" date="2014" name="PLoS ONE">
        <title>Transcriptome-Based Identification of ABC Transporters in the Western Tarnished Plant Bug Lygus hesperus.</title>
        <authorList>
            <person name="Hull J.J."/>
            <person name="Chaney K."/>
            <person name="Geib S.M."/>
            <person name="Fabrick J.A."/>
            <person name="Brent C.S."/>
            <person name="Walsh D."/>
            <person name="Lavine L.C."/>
        </authorList>
    </citation>
    <scope>NUCLEOTIDE SEQUENCE</scope>
</reference>
<gene>
    <name evidence="3" type="primary">Arhgap25</name>
    <name evidence="3" type="ORF">CM83_104864</name>
</gene>